<dbReference type="NCBIfam" id="NF002378">
    <property type="entry name" value="PRK01372.1"/>
    <property type="match status" value="1"/>
</dbReference>
<feature type="binding site" evidence="12">
    <location>
        <position position="309"/>
    </location>
    <ligand>
        <name>Mg(2+)</name>
        <dbReference type="ChEBI" id="CHEBI:18420"/>
        <label>2</label>
    </ligand>
</feature>
<dbReference type="PROSITE" id="PS00844">
    <property type="entry name" value="DALA_DALA_LIGASE_2"/>
    <property type="match status" value="1"/>
</dbReference>
<dbReference type="InterPro" id="IPR016185">
    <property type="entry name" value="PreATP-grasp_dom_sf"/>
</dbReference>
<keyword evidence="5 13" id="KW-0547">Nucleotide-binding</keyword>
<dbReference type="InterPro" id="IPR005905">
    <property type="entry name" value="D_ala_D_ala"/>
</dbReference>
<dbReference type="InterPro" id="IPR011761">
    <property type="entry name" value="ATP-grasp"/>
</dbReference>
<dbReference type="GO" id="GO:0005524">
    <property type="term" value="F:ATP binding"/>
    <property type="evidence" value="ECO:0007669"/>
    <property type="project" value="UniProtKB-UniRule"/>
</dbReference>
<dbReference type="NCBIfam" id="TIGR01205">
    <property type="entry name" value="D_ala_D_alaTIGR"/>
    <property type="match status" value="1"/>
</dbReference>
<evidence type="ECO:0000259" key="14">
    <source>
        <dbReference type="PROSITE" id="PS50975"/>
    </source>
</evidence>
<name>A0A1F6PGG8_9BACT</name>
<dbReference type="EMBL" id="MFRE01000001">
    <property type="protein sequence ID" value="OGH95229.1"/>
    <property type="molecule type" value="Genomic_DNA"/>
</dbReference>
<keyword evidence="7 10" id="KW-0133">Cell shape</keyword>
<keyword evidence="8 10" id="KW-0573">Peptidoglycan synthesis</keyword>
<evidence type="ECO:0000256" key="4">
    <source>
        <dbReference type="ARBA" id="ARBA00022598"/>
    </source>
</evidence>
<dbReference type="PROSITE" id="PS00843">
    <property type="entry name" value="DALA_DALA_LIGASE_1"/>
    <property type="match status" value="1"/>
</dbReference>
<dbReference type="GO" id="GO:0071555">
    <property type="term" value="P:cell wall organization"/>
    <property type="evidence" value="ECO:0007669"/>
    <property type="project" value="UniProtKB-KW"/>
</dbReference>
<comment type="cofactor">
    <cofactor evidence="12">
        <name>Mg(2+)</name>
        <dbReference type="ChEBI" id="CHEBI:18420"/>
    </cofactor>
    <cofactor evidence="12">
        <name>Mn(2+)</name>
        <dbReference type="ChEBI" id="CHEBI:29035"/>
    </cofactor>
    <text evidence="12">Binds 2 magnesium or manganese ions per subunit.</text>
</comment>
<dbReference type="GO" id="GO:0046872">
    <property type="term" value="F:metal ion binding"/>
    <property type="evidence" value="ECO:0007669"/>
    <property type="project" value="UniProtKB-KW"/>
</dbReference>
<keyword evidence="12" id="KW-0464">Manganese</keyword>
<dbReference type="InterPro" id="IPR013815">
    <property type="entry name" value="ATP_grasp_subdomain_1"/>
</dbReference>
<dbReference type="PANTHER" id="PTHR23132:SF23">
    <property type="entry name" value="D-ALANINE--D-ALANINE LIGASE B"/>
    <property type="match status" value="1"/>
</dbReference>
<dbReference type="EC" id="6.3.2.4" evidence="10"/>
<evidence type="ECO:0000256" key="6">
    <source>
        <dbReference type="ARBA" id="ARBA00022840"/>
    </source>
</evidence>
<evidence type="ECO:0000256" key="7">
    <source>
        <dbReference type="ARBA" id="ARBA00022960"/>
    </source>
</evidence>
<feature type="binding site" evidence="12">
    <location>
        <position position="294"/>
    </location>
    <ligand>
        <name>Mg(2+)</name>
        <dbReference type="ChEBI" id="CHEBI:18420"/>
        <label>1</label>
    </ligand>
</feature>
<dbReference type="Proteomes" id="UP000178254">
    <property type="component" value="Unassembled WGS sequence"/>
</dbReference>
<dbReference type="InterPro" id="IPR000291">
    <property type="entry name" value="D-Ala_lig_Van_CS"/>
</dbReference>
<accession>A0A1F6PGG8</accession>
<comment type="function">
    <text evidence="10">Cell wall formation.</text>
</comment>
<reference evidence="15 16" key="1">
    <citation type="journal article" date="2016" name="Nat. Commun.">
        <title>Thousands of microbial genomes shed light on interconnected biogeochemical processes in an aquifer system.</title>
        <authorList>
            <person name="Anantharaman K."/>
            <person name="Brown C.T."/>
            <person name="Hug L.A."/>
            <person name="Sharon I."/>
            <person name="Castelle C.J."/>
            <person name="Probst A.J."/>
            <person name="Thomas B.C."/>
            <person name="Singh A."/>
            <person name="Wilkins M.J."/>
            <person name="Karaoz U."/>
            <person name="Brodie E.L."/>
            <person name="Williams K.H."/>
            <person name="Hubbard S.S."/>
            <person name="Banfield J.F."/>
        </authorList>
    </citation>
    <scope>NUCLEOTIDE SEQUENCE [LARGE SCALE GENOMIC DNA]</scope>
</reference>
<feature type="binding site" evidence="12">
    <location>
        <position position="307"/>
    </location>
    <ligand>
        <name>Mg(2+)</name>
        <dbReference type="ChEBI" id="CHEBI:18420"/>
        <label>1</label>
    </ligand>
</feature>
<sequence length="343" mass="37715">MSKKIRVGVIYGGPSVERAISLITGKAICENLDKKKYDVMPLEMSKDKKFFLDNNYYKQLNAPGKKSASKKTTLVPVKDNQFGKDKLDIVFLALHGTFGEDGKIQSILESLGVKYTGSGVLASALGMNKVYSSEIYFANGLPFPEFINFKKSGWKNDNAKVLEDVKNKIGYPCVLKPVDQGSALGVSIVESELELKKAIVKTIKQFSWLMVQKFIKGREATCGVLEKNGSPFPLPPTHIVANMGEFYDYKSKYKKGGSTHVCPADFEGHINEQIQTLAVQAHIALDCTGMSRTDFMVGDDGKLYVLETNTIPGMTPTSLFPEAAGKMSIDFARLLDLIIKAAI</sequence>
<evidence type="ECO:0000256" key="2">
    <source>
        <dbReference type="ARBA" id="ARBA00010871"/>
    </source>
</evidence>
<comment type="catalytic activity">
    <reaction evidence="10">
        <text>2 D-alanine + ATP = D-alanyl-D-alanine + ADP + phosphate + H(+)</text>
        <dbReference type="Rhea" id="RHEA:11224"/>
        <dbReference type="ChEBI" id="CHEBI:15378"/>
        <dbReference type="ChEBI" id="CHEBI:30616"/>
        <dbReference type="ChEBI" id="CHEBI:43474"/>
        <dbReference type="ChEBI" id="CHEBI:57416"/>
        <dbReference type="ChEBI" id="CHEBI:57822"/>
        <dbReference type="ChEBI" id="CHEBI:456216"/>
        <dbReference type="EC" id="6.3.2.4"/>
    </reaction>
</comment>
<dbReference type="GO" id="GO:0008360">
    <property type="term" value="P:regulation of cell shape"/>
    <property type="evidence" value="ECO:0007669"/>
    <property type="project" value="UniProtKB-KW"/>
</dbReference>
<keyword evidence="4 10" id="KW-0436">Ligase</keyword>
<gene>
    <name evidence="10" type="primary">ddl</name>
    <name evidence="15" type="ORF">A2538_01340</name>
</gene>
<dbReference type="Gene3D" id="3.40.50.20">
    <property type="match status" value="1"/>
</dbReference>
<evidence type="ECO:0000313" key="16">
    <source>
        <dbReference type="Proteomes" id="UP000178254"/>
    </source>
</evidence>
<organism evidence="15 16">
    <name type="scientific">Candidatus Magasanikbacteria bacterium RIFOXYD2_FULL_41_14</name>
    <dbReference type="NCBI Taxonomy" id="1798709"/>
    <lineage>
        <taxon>Bacteria</taxon>
        <taxon>Candidatus Magasanikiibacteriota</taxon>
    </lineage>
</organism>
<evidence type="ECO:0000256" key="5">
    <source>
        <dbReference type="ARBA" id="ARBA00022741"/>
    </source>
</evidence>
<proteinExistence type="inferred from homology"/>
<dbReference type="STRING" id="1798709.A2538_01340"/>
<dbReference type="HAMAP" id="MF_00047">
    <property type="entry name" value="Dala_Dala_lig"/>
    <property type="match status" value="1"/>
</dbReference>
<feature type="binding site" evidence="12">
    <location>
        <position position="307"/>
    </location>
    <ligand>
        <name>Mg(2+)</name>
        <dbReference type="ChEBI" id="CHEBI:18420"/>
        <label>2</label>
    </ligand>
</feature>
<keyword evidence="3 10" id="KW-0963">Cytoplasm</keyword>
<dbReference type="InterPro" id="IPR011127">
    <property type="entry name" value="Dala_Dala_lig_N"/>
</dbReference>
<dbReference type="PROSITE" id="PS50975">
    <property type="entry name" value="ATP_GRASP"/>
    <property type="match status" value="1"/>
</dbReference>
<dbReference type="GO" id="GO:0009252">
    <property type="term" value="P:peptidoglycan biosynthetic process"/>
    <property type="evidence" value="ECO:0007669"/>
    <property type="project" value="UniProtKB-UniRule"/>
</dbReference>
<dbReference type="PIRSF" id="PIRSF039102">
    <property type="entry name" value="Ddl/VanB"/>
    <property type="match status" value="1"/>
</dbReference>
<dbReference type="UniPathway" id="UPA00219"/>
<keyword evidence="9 10" id="KW-0961">Cell wall biogenesis/degradation</keyword>
<comment type="pathway">
    <text evidence="10">Cell wall biogenesis; peptidoglycan biosynthesis.</text>
</comment>
<feature type="active site" evidence="11">
    <location>
        <position position="182"/>
    </location>
</feature>
<evidence type="ECO:0000256" key="3">
    <source>
        <dbReference type="ARBA" id="ARBA00022490"/>
    </source>
</evidence>
<comment type="caution">
    <text evidence="15">The sequence shown here is derived from an EMBL/GenBank/DDBJ whole genome shotgun (WGS) entry which is preliminary data.</text>
</comment>
<dbReference type="Gene3D" id="3.30.1490.20">
    <property type="entry name" value="ATP-grasp fold, A domain"/>
    <property type="match status" value="1"/>
</dbReference>
<keyword evidence="12" id="KW-0479">Metal-binding</keyword>
<evidence type="ECO:0000256" key="9">
    <source>
        <dbReference type="ARBA" id="ARBA00023316"/>
    </source>
</evidence>
<evidence type="ECO:0000313" key="15">
    <source>
        <dbReference type="EMBL" id="OGH95229.1"/>
    </source>
</evidence>
<evidence type="ECO:0000256" key="13">
    <source>
        <dbReference type="PROSITE-ProRule" id="PRU00409"/>
    </source>
</evidence>
<feature type="domain" description="ATP-grasp" evidence="14">
    <location>
        <begin position="133"/>
        <end position="340"/>
    </location>
</feature>
<dbReference type="Pfam" id="PF07478">
    <property type="entry name" value="Dala_Dala_lig_C"/>
    <property type="match status" value="1"/>
</dbReference>
<protein>
    <recommendedName>
        <fullName evidence="10">D-alanine--D-alanine ligase</fullName>
        <ecNumber evidence="10">6.3.2.4</ecNumber>
    </recommendedName>
    <alternativeName>
        <fullName evidence="10">D-Ala-D-Ala ligase</fullName>
    </alternativeName>
    <alternativeName>
        <fullName evidence="10">D-alanylalanine synthetase</fullName>
    </alternativeName>
</protein>
<keyword evidence="6 13" id="KW-0067">ATP-binding</keyword>
<dbReference type="Gene3D" id="3.30.470.20">
    <property type="entry name" value="ATP-grasp fold, B domain"/>
    <property type="match status" value="1"/>
</dbReference>
<dbReference type="NCBIfam" id="NF002528">
    <property type="entry name" value="PRK01966.1-4"/>
    <property type="match status" value="1"/>
</dbReference>
<dbReference type="AlphaFoldDB" id="A0A1F6PGG8"/>
<evidence type="ECO:0000256" key="8">
    <source>
        <dbReference type="ARBA" id="ARBA00022984"/>
    </source>
</evidence>
<comment type="subcellular location">
    <subcellularLocation>
        <location evidence="1 10">Cytoplasm</location>
    </subcellularLocation>
</comment>
<evidence type="ECO:0000256" key="10">
    <source>
        <dbReference type="HAMAP-Rule" id="MF_00047"/>
    </source>
</evidence>
<feature type="active site" evidence="11">
    <location>
        <position position="318"/>
    </location>
</feature>
<evidence type="ECO:0000256" key="11">
    <source>
        <dbReference type="PIRSR" id="PIRSR039102-1"/>
    </source>
</evidence>
<evidence type="ECO:0000256" key="1">
    <source>
        <dbReference type="ARBA" id="ARBA00004496"/>
    </source>
</evidence>
<dbReference type="GO" id="GO:0005737">
    <property type="term" value="C:cytoplasm"/>
    <property type="evidence" value="ECO:0007669"/>
    <property type="project" value="UniProtKB-SubCell"/>
</dbReference>
<feature type="active site" evidence="11">
    <location>
        <position position="17"/>
    </location>
</feature>
<evidence type="ECO:0000256" key="12">
    <source>
        <dbReference type="PIRSR" id="PIRSR039102-3"/>
    </source>
</evidence>
<dbReference type="GO" id="GO:0008716">
    <property type="term" value="F:D-alanine-D-alanine ligase activity"/>
    <property type="evidence" value="ECO:0007669"/>
    <property type="project" value="UniProtKB-UniRule"/>
</dbReference>
<dbReference type="SUPFAM" id="SSF56059">
    <property type="entry name" value="Glutathione synthetase ATP-binding domain-like"/>
    <property type="match status" value="1"/>
</dbReference>
<keyword evidence="12" id="KW-0460">Magnesium</keyword>
<dbReference type="SUPFAM" id="SSF52440">
    <property type="entry name" value="PreATP-grasp domain"/>
    <property type="match status" value="1"/>
</dbReference>
<dbReference type="PANTHER" id="PTHR23132">
    <property type="entry name" value="D-ALANINE--D-ALANINE LIGASE"/>
    <property type="match status" value="1"/>
</dbReference>
<dbReference type="InterPro" id="IPR011095">
    <property type="entry name" value="Dala_Dala_lig_C"/>
</dbReference>
<comment type="similarity">
    <text evidence="2 10">Belongs to the D-alanine--D-alanine ligase family.</text>
</comment>
<dbReference type="Pfam" id="PF01820">
    <property type="entry name" value="Dala_Dala_lig_N"/>
    <property type="match status" value="1"/>
</dbReference>